<protein>
    <submittedName>
        <fullName evidence="2">Ferredoxin</fullName>
    </submittedName>
</protein>
<keyword evidence="3" id="KW-1185">Reference proteome</keyword>
<accession>C5BST8</accession>
<dbReference type="InterPro" id="IPR012675">
    <property type="entry name" value="Beta-grasp_dom_sf"/>
</dbReference>
<dbReference type="EMBL" id="CP001614">
    <property type="protein sequence ID" value="ACR11604.1"/>
    <property type="molecule type" value="Genomic_DNA"/>
</dbReference>
<dbReference type="HOGENOM" id="CLU_1967879_0_0_6"/>
<dbReference type="GO" id="GO:0051536">
    <property type="term" value="F:iron-sulfur cluster binding"/>
    <property type="evidence" value="ECO:0007669"/>
    <property type="project" value="InterPro"/>
</dbReference>
<feature type="domain" description="2Fe-2S ferredoxin-type" evidence="1">
    <location>
        <begin position="2"/>
        <end position="115"/>
    </location>
</feature>
<evidence type="ECO:0000313" key="3">
    <source>
        <dbReference type="Proteomes" id="UP000009080"/>
    </source>
</evidence>
<dbReference type="Pfam" id="PF00111">
    <property type="entry name" value="Fer2"/>
    <property type="match status" value="1"/>
</dbReference>
<gene>
    <name evidence="2" type="ordered locus">TERTU_3780</name>
</gene>
<dbReference type="InterPro" id="IPR001041">
    <property type="entry name" value="2Fe-2S_ferredoxin-type"/>
</dbReference>
<organism evidence="2 3">
    <name type="scientific">Teredinibacter turnerae (strain ATCC 39867 / T7901)</name>
    <dbReference type="NCBI Taxonomy" id="377629"/>
    <lineage>
        <taxon>Bacteria</taxon>
        <taxon>Pseudomonadati</taxon>
        <taxon>Pseudomonadota</taxon>
        <taxon>Gammaproteobacteria</taxon>
        <taxon>Cellvibrionales</taxon>
        <taxon>Cellvibrionaceae</taxon>
        <taxon>Teredinibacter</taxon>
    </lineage>
</organism>
<dbReference type="KEGG" id="ttu:TERTU_3780"/>
<name>C5BST8_TERTT</name>
<dbReference type="eggNOG" id="COG0633">
    <property type="taxonomic scope" value="Bacteria"/>
</dbReference>
<dbReference type="CDD" id="cd00207">
    <property type="entry name" value="fer2"/>
    <property type="match status" value="1"/>
</dbReference>
<dbReference type="RefSeq" id="WP_015817716.1">
    <property type="nucleotide sequence ID" value="NC_012997.1"/>
</dbReference>
<dbReference type="STRING" id="377629.TERTU_3780"/>
<dbReference type="InterPro" id="IPR036010">
    <property type="entry name" value="2Fe-2S_ferredoxin-like_sf"/>
</dbReference>
<dbReference type="Gene3D" id="3.10.20.30">
    <property type="match status" value="1"/>
</dbReference>
<dbReference type="AlphaFoldDB" id="C5BST8"/>
<dbReference type="Proteomes" id="UP000009080">
    <property type="component" value="Chromosome"/>
</dbReference>
<dbReference type="OrthoDB" id="9133614at2"/>
<dbReference type="GeneID" id="58411085"/>
<evidence type="ECO:0000259" key="1">
    <source>
        <dbReference type="PROSITE" id="PS51085"/>
    </source>
</evidence>
<reference evidence="2 3" key="1">
    <citation type="journal article" date="2009" name="PLoS ONE">
        <title>The complete genome of Teredinibacter turnerae T7901: an intracellular endosymbiont of marine wood-boring bivalves (shipworms).</title>
        <authorList>
            <person name="Yang J.C."/>
            <person name="Madupu R."/>
            <person name="Durkin A.S."/>
            <person name="Ekborg N.A."/>
            <person name="Pedamallu C.S."/>
            <person name="Hostetler J.B."/>
            <person name="Radune D."/>
            <person name="Toms B.S."/>
            <person name="Henrissat B."/>
            <person name="Coutinho P.M."/>
            <person name="Schwarz S."/>
            <person name="Field L."/>
            <person name="Trindade-Silva A.E."/>
            <person name="Soares C.A.G."/>
            <person name="Elshahawi S."/>
            <person name="Hanora A."/>
            <person name="Schmidt E.W."/>
            <person name="Haygood M.G."/>
            <person name="Posfai J."/>
            <person name="Benner J."/>
            <person name="Madinger C."/>
            <person name="Nove J."/>
            <person name="Anton B."/>
            <person name="Chaudhary K."/>
            <person name="Foster J."/>
            <person name="Holman A."/>
            <person name="Kumar S."/>
            <person name="Lessard P.A."/>
            <person name="Luyten Y.A."/>
            <person name="Slatko B."/>
            <person name="Wood N."/>
            <person name="Wu B."/>
            <person name="Teplitski M."/>
            <person name="Mougous J.D."/>
            <person name="Ward N."/>
            <person name="Eisen J.A."/>
            <person name="Badger J.H."/>
            <person name="Distel D.L."/>
        </authorList>
    </citation>
    <scope>NUCLEOTIDE SEQUENCE [LARGE SCALE GENOMIC DNA]</scope>
    <source>
        <strain evidence="3">ATCC 39867 / T7901</strain>
    </source>
</reference>
<sequence length="115" mass="13064">MPDILFSHPSYKNKTVYATAGSHTETVLQIARENKIPINFKCQDGKCGKCLVKVTSLADKERMAGPLTDKERSVLVELGKLTQEQIDTMLVDDFPCEWRLACQIIVRDEDLMVEY</sequence>
<proteinExistence type="predicted"/>
<dbReference type="PROSITE" id="PS51085">
    <property type="entry name" value="2FE2S_FER_2"/>
    <property type="match status" value="1"/>
</dbReference>
<dbReference type="SUPFAM" id="SSF54292">
    <property type="entry name" value="2Fe-2S ferredoxin-like"/>
    <property type="match status" value="1"/>
</dbReference>
<evidence type="ECO:0000313" key="2">
    <source>
        <dbReference type="EMBL" id="ACR11604.1"/>
    </source>
</evidence>